<dbReference type="InterPro" id="IPR036271">
    <property type="entry name" value="Tet_transcr_reg_TetR-rel_C_sf"/>
</dbReference>
<dbReference type="Proteomes" id="UP001319180">
    <property type="component" value="Unassembled WGS sequence"/>
</dbReference>
<gene>
    <name evidence="6" type="ORF">KK078_12345</name>
</gene>
<comment type="caution">
    <text evidence="6">The sequence shown here is derived from an EMBL/GenBank/DDBJ whole genome shotgun (WGS) entry which is preliminary data.</text>
</comment>
<accession>A0AAP2GDJ7</accession>
<keyword evidence="3" id="KW-0804">Transcription</keyword>
<dbReference type="SUPFAM" id="SSF46689">
    <property type="entry name" value="Homeodomain-like"/>
    <property type="match status" value="1"/>
</dbReference>
<dbReference type="InterPro" id="IPR009057">
    <property type="entry name" value="Homeodomain-like_sf"/>
</dbReference>
<reference evidence="6 7" key="1">
    <citation type="submission" date="2021-05" db="EMBL/GenBank/DDBJ databases">
        <title>A Polyphasic approach of four new species of the genus Ohtaekwangia: Ohtaekwangia histidinii sp. nov., Ohtaekwangia cretensis sp. nov., Ohtaekwangia indiensis sp. nov., Ohtaekwangia reichenbachii sp. nov. from diverse environment.</title>
        <authorList>
            <person name="Octaviana S."/>
        </authorList>
    </citation>
    <scope>NUCLEOTIDE SEQUENCE [LARGE SCALE GENOMIC DNA]</scope>
    <source>
        <strain evidence="6 7">PWU37</strain>
    </source>
</reference>
<dbReference type="PRINTS" id="PR00455">
    <property type="entry name" value="HTHTETR"/>
</dbReference>
<proteinExistence type="predicted"/>
<evidence type="ECO:0000256" key="3">
    <source>
        <dbReference type="ARBA" id="ARBA00023163"/>
    </source>
</evidence>
<keyword evidence="1" id="KW-0805">Transcription regulation</keyword>
<keyword evidence="2 4" id="KW-0238">DNA-binding</keyword>
<evidence type="ECO:0000256" key="1">
    <source>
        <dbReference type="ARBA" id="ARBA00023015"/>
    </source>
</evidence>
<protein>
    <submittedName>
        <fullName evidence="6">TetR/AcrR family transcriptional regulator</fullName>
    </submittedName>
</protein>
<sequence>MTKAERTRQFIIEQTAPLFNSKGYDGTSMADLMESTGLSKGAIYGNFRDKDEIALEAFQYAIDTMRTRLHDELDKKNTYKKQLLALFDFFGEYVFNPPVAGGCPLLNTAVEADDHRVSMRRLVARELVHTVEFIASLIEKGIAAGEFKKGTDAHQMAYVFFCSIEGAVMFARAERSEEPMQIVIKHCKNLVKQISN</sequence>
<dbReference type="GO" id="GO:0003677">
    <property type="term" value="F:DNA binding"/>
    <property type="evidence" value="ECO:0007669"/>
    <property type="project" value="UniProtKB-UniRule"/>
</dbReference>
<dbReference type="SUPFAM" id="SSF48498">
    <property type="entry name" value="Tetracyclin repressor-like, C-terminal domain"/>
    <property type="match status" value="1"/>
</dbReference>
<dbReference type="PANTHER" id="PTHR47506:SF3">
    <property type="entry name" value="HTH-TYPE TRANSCRIPTIONAL REGULATOR LMRA"/>
    <property type="match status" value="1"/>
</dbReference>
<evidence type="ECO:0000256" key="2">
    <source>
        <dbReference type="ARBA" id="ARBA00023125"/>
    </source>
</evidence>
<dbReference type="PROSITE" id="PS50977">
    <property type="entry name" value="HTH_TETR_2"/>
    <property type="match status" value="1"/>
</dbReference>
<evidence type="ECO:0000259" key="5">
    <source>
        <dbReference type="PROSITE" id="PS50977"/>
    </source>
</evidence>
<dbReference type="PANTHER" id="PTHR47506">
    <property type="entry name" value="TRANSCRIPTIONAL REGULATORY PROTEIN"/>
    <property type="match status" value="1"/>
</dbReference>
<feature type="domain" description="HTH tetR-type" evidence="5">
    <location>
        <begin position="5"/>
        <end position="65"/>
    </location>
</feature>
<dbReference type="AlphaFoldDB" id="A0AAP2GDJ7"/>
<dbReference type="EMBL" id="JAHESC010000015">
    <property type="protein sequence ID" value="MBT1687352.1"/>
    <property type="molecule type" value="Genomic_DNA"/>
</dbReference>
<organism evidence="6 7">
    <name type="scientific">Dawidia soli</name>
    <dbReference type="NCBI Taxonomy" id="2782352"/>
    <lineage>
        <taxon>Bacteria</taxon>
        <taxon>Pseudomonadati</taxon>
        <taxon>Bacteroidota</taxon>
        <taxon>Cytophagia</taxon>
        <taxon>Cytophagales</taxon>
        <taxon>Chryseotaleaceae</taxon>
        <taxon>Dawidia</taxon>
    </lineage>
</organism>
<dbReference type="InterPro" id="IPR001647">
    <property type="entry name" value="HTH_TetR"/>
</dbReference>
<dbReference type="Pfam" id="PF00440">
    <property type="entry name" value="TetR_N"/>
    <property type="match status" value="1"/>
</dbReference>
<evidence type="ECO:0000313" key="6">
    <source>
        <dbReference type="EMBL" id="MBT1687352.1"/>
    </source>
</evidence>
<evidence type="ECO:0000313" key="7">
    <source>
        <dbReference type="Proteomes" id="UP001319180"/>
    </source>
</evidence>
<dbReference type="RefSeq" id="WP_254090582.1">
    <property type="nucleotide sequence ID" value="NZ_JAHESC010000015.1"/>
</dbReference>
<evidence type="ECO:0000256" key="4">
    <source>
        <dbReference type="PROSITE-ProRule" id="PRU00335"/>
    </source>
</evidence>
<dbReference type="InterPro" id="IPR011075">
    <property type="entry name" value="TetR_C"/>
</dbReference>
<keyword evidence="7" id="KW-1185">Reference proteome</keyword>
<name>A0AAP2GDJ7_9BACT</name>
<dbReference type="Gene3D" id="1.10.357.10">
    <property type="entry name" value="Tetracycline Repressor, domain 2"/>
    <property type="match status" value="1"/>
</dbReference>
<dbReference type="Pfam" id="PF16925">
    <property type="entry name" value="TetR_C_13"/>
    <property type="match status" value="1"/>
</dbReference>
<feature type="DNA-binding region" description="H-T-H motif" evidence="4">
    <location>
        <begin position="28"/>
        <end position="47"/>
    </location>
</feature>